<name>A0A6I3SI59_HELMO</name>
<keyword evidence="3" id="KW-0677">Repeat</keyword>
<keyword evidence="1 6" id="KW-0004">4Fe-4S</keyword>
<comment type="catalytic activity">
    <reaction evidence="6">
        <text>(R)-lactate + A = pyruvate + AH2</text>
        <dbReference type="Rhea" id="RHEA:15089"/>
        <dbReference type="ChEBI" id="CHEBI:13193"/>
        <dbReference type="ChEBI" id="CHEBI:15361"/>
        <dbReference type="ChEBI" id="CHEBI:16004"/>
        <dbReference type="ChEBI" id="CHEBI:17499"/>
    </reaction>
</comment>
<dbReference type="InterPro" id="IPR012257">
    <property type="entry name" value="Glc_ox_4Fe-4S"/>
</dbReference>
<dbReference type="InterPro" id="IPR017896">
    <property type="entry name" value="4Fe4S_Fe-S-bd"/>
</dbReference>
<evidence type="ECO:0000313" key="9">
    <source>
        <dbReference type="Proteomes" id="UP000430670"/>
    </source>
</evidence>
<dbReference type="PANTHER" id="PTHR32479">
    <property type="entry name" value="GLYCOLATE OXIDASE IRON-SULFUR SUBUNIT"/>
    <property type="match status" value="1"/>
</dbReference>
<evidence type="ECO:0000256" key="2">
    <source>
        <dbReference type="ARBA" id="ARBA00022723"/>
    </source>
</evidence>
<dbReference type="GO" id="GO:0019154">
    <property type="term" value="F:glycolate dehydrogenase activity"/>
    <property type="evidence" value="ECO:0007669"/>
    <property type="project" value="UniProtKB-EC"/>
</dbReference>
<protein>
    <recommendedName>
        <fullName evidence="6">Glycolate oxidase iron-sulfur subunit</fullName>
        <ecNumber evidence="6">1.1.99.14</ecNumber>
    </recommendedName>
</protein>
<dbReference type="InterPro" id="IPR017900">
    <property type="entry name" value="4Fe4S_Fe_S_CS"/>
</dbReference>
<comment type="cofactor">
    <cofactor evidence="6">
        <name>[4Fe-4S] cluster</name>
        <dbReference type="ChEBI" id="CHEBI:49883"/>
    </cofactor>
    <text evidence="6">Binds 2 [4Fe-4S] clusters.</text>
</comment>
<gene>
    <name evidence="8" type="ORF">GJ688_06200</name>
</gene>
<dbReference type="RefSeq" id="WP_155475683.1">
    <property type="nucleotide sequence ID" value="NZ_WNKU01000005.1"/>
</dbReference>
<accession>A0A6I3SI59</accession>
<keyword evidence="9" id="KW-1185">Reference proteome</keyword>
<organism evidence="8 9">
    <name type="scientific">Heliobacterium mobile</name>
    <name type="common">Heliobacillus mobilis</name>
    <dbReference type="NCBI Taxonomy" id="28064"/>
    <lineage>
        <taxon>Bacteria</taxon>
        <taxon>Bacillati</taxon>
        <taxon>Bacillota</taxon>
        <taxon>Clostridia</taxon>
        <taxon>Eubacteriales</taxon>
        <taxon>Heliobacteriaceae</taxon>
        <taxon>Heliobacterium</taxon>
    </lineage>
</organism>
<evidence type="ECO:0000256" key="4">
    <source>
        <dbReference type="ARBA" id="ARBA00023004"/>
    </source>
</evidence>
<dbReference type="Proteomes" id="UP000430670">
    <property type="component" value="Unassembled WGS sequence"/>
</dbReference>
<keyword evidence="6" id="KW-0249">Electron transport</keyword>
<dbReference type="PIRSF" id="PIRSF000139">
    <property type="entry name" value="Glc_ox_4Fe-4S"/>
    <property type="match status" value="1"/>
</dbReference>
<evidence type="ECO:0000313" key="8">
    <source>
        <dbReference type="EMBL" id="MTV48573.1"/>
    </source>
</evidence>
<evidence type="ECO:0000259" key="7">
    <source>
        <dbReference type="PROSITE" id="PS51379"/>
    </source>
</evidence>
<comment type="catalytic activity">
    <reaction evidence="6">
        <text>glycolate + A = glyoxylate + AH2</text>
        <dbReference type="Rhea" id="RHEA:21264"/>
        <dbReference type="ChEBI" id="CHEBI:13193"/>
        <dbReference type="ChEBI" id="CHEBI:17499"/>
        <dbReference type="ChEBI" id="CHEBI:29805"/>
        <dbReference type="ChEBI" id="CHEBI:36655"/>
        <dbReference type="EC" id="1.1.99.14"/>
    </reaction>
</comment>
<dbReference type="SUPFAM" id="SSF46548">
    <property type="entry name" value="alpha-helical ferredoxin"/>
    <property type="match status" value="1"/>
</dbReference>
<dbReference type="AlphaFoldDB" id="A0A6I3SI59"/>
<dbReference type="Pfam" id="PF02754">
    <property type="entry name" value="CCG"/>
    <property type="match status" value="2"/>
</dbReference>
<comment type="function">
    <text evidence="6">Component of a complex that catalyzes the oxidation of glycolate to glyoxylate.</text>
</comment>
<evidence type="ECO:0000256" key="3">
    <source>
        <dbReference type="ARBA" id="ARBA00022737"/>
    </source>
</evidence>
<dbReference type="InterPro" id="IPR009051">
    <property type="entry name" value="Helical_ferredxn"/>
</dbReference>
<dbReference type="Pfam" id="PF13183">
    <property type="entry name" value="Fer4_8"/>
    <property type="match status" value="1"/>
</dbReference>
<dbReference type="PANTHER" id="PTHR32479:SF20">
    <property type="entry name" value="GLYCOLATE OXIDASE IRON-SULFUR SUBUNIT"/>
    <property type="match status" value="1"/>
</dbReference>
<dbReference type="GO" id="GO:0051539">
    <property type="term" value="F:4 iron, 4 sulfur cluster binding"/>
    <property type="evidence" value="ECO:0007669"/>
    <property type="project" value="UniProtKB-UniRule"/>
</dbReference>
<dbReference type="EMBL" id="WNKU01000005">
    <property type="protein sequence ID" value="MTV48573.1"/>
    <property type="molecule type" value="Genomic_DNA"/>
</dbReference>
<dbReference type="PROSITE" id="PS51379">
    <property type="entry name" value="4FE4S_FER_2"/>
    <property type="match status" value="1"/>
</dbReference>
<dbReference type="InterPro" id="IPR004017">
    <property type="entry name" value="Cys_rich_dom"/>
</dbReference>
<keyword evidence="6" id="KW-0813">Transport</keyword>
<dbReference type="EC" id="1.1.99.14" evidence="6"/>
<proteinExistence type="predicted"/>
<evidence type="ECO:0000256" key="1">
    <source>
        <dbReference type="ARBA" id="ARBA00022485"/>
    </source>
</evidence>
<feature type="domain" description="4Fe-4S ferredoxin-type" evidence="7">
    <location>
        <begin position="8"/>
        <end position="37"/>
    </location>
</feature>
<reference evidence="8 9" key="1">
    <citation type="submission" date="2019-11" db="EMBL/GenBank/DDBJ databases">
        <title>Whole-genome sequence of a the green, strictly anaerobic photosynthetic bacterium Heliobacillus mobilis DSM 6151.</title>
        <authorList>
            <person name="Kyndt J.A."/>
            <person name="Meyer T.E."/>
        </authorList>
    </citation>
    <scope>NUCLEOTIDE SEQUENCE [LARGE SCALE GENOMIC DNA]</scope>
    <source>
        <strain evidence="8 9">DSM 6151</strain>
    </source>
</reference>
<keyword evidence="5 6" id="KW-0411">Iron-sulfur</keyword>
<dbReference type="Gene3D" id="1.10.1060.10">
    <property type="entry name" value="Alpha-helical ferredoxin"/>
    <property type="match status" value="1"/>
</dbReference>
<dbReference type="GO" id="GO:0046872">
    <property type="term" value="F:metal ion binding"/>
    <property type="evidence" value="ECO:0007669"/>
    <property type="project" value="UniProtKB-UniRule"/>
</dbReference>
<sequence length="435" mass="47742">MADYKTLKKAGELMQQCMKCGNCQAVCPLYMETMHEGAVARGKIRLAVDVLEGRLQPTHGLLDKFALCLTCKACEANCPCGVHCVDIILAARAQMAETVGLPMIKQSIFKGLKLRRMFNFGLKTGALFQGVALKRRSEGKGRTMRVSVMGMDVRRVIPDLATTPARDMFEEYNPAHSGKGKMRAAFFTGCVNNFIYTDTCKAIVEVLRANDVDVIIPKAQHCCGAPVFINGERNIGREMARHNIDVFTAADQKYNLDHIFMACGTCVCSFAEHYPHLLENDPEYQRKAQVLAKKTIDANPLVIKAGGLEKPMGTIERSVTYHDSCHLARGMKVTAEPRQILRSIPGVKFYEMTNPARCCGGAGSFSLTHYDLSKQVTAKKAADISQTGAQTATTGCPGCRMTIEDGLAQANLAVDTVHPIKLLYESYKLSGVIRD</sequence>
<dbReference type="PROSITE" id="PS00198">
    <property type="entry name" value="4FE4S_FER_1"/>
    <property type="match status" value="2"/>
</dbReference>
<keyword evidence="4 6" id="KW-0408">Iron</keyword>
<dbReference type="OrthoDB" id="9794954at2"/>
<comment type="caution">
    <text evidence="8">The sequence shown here is derived from an EMBL/GenBank/DDBJ whole genome shotgun (WGS) entry which is preliminary data.</text>
</comment>
<evidence type="ECO:0000256" key="6">
    <source>
        <dbReference type="PIRNR" id="PIRNR000139"/>
    </source>
</evidence>
<keyword evidence="2 6" id="KW-0479">Metal-binding</keyword>
<evidence type="ECO:0000256" key="5">
    <source>
        <dbReference type="ARBA" id="ARBA00023014"/>
    </source>
</evidence>